<dbReference type="EMBL" id="JASNQZ010000008">
    <property type="protein sequence ID" value="KAL0953951.1"/>
    <property type="molecule type" value="Genomic_DNA"/>
</dbReference>
<dbReference type="Proteomes" id="UP001556367">
    <property type="component" value="Unassembled WGS sequence"/>
</dbReference>
<gene>
    <name evidence="2" type="ORF">HGRIS_005112</name>
</gene>
<keyword evidence="3" id="KW-1185">Reference proteome</keyword>
<evidence type="ECO:0000313" key="3">
    <source>
        <dbReference type="Proteomes" id="UP001556367"/>
    </source>
</evidence>
<feature type="region of interest" description="Disordered" evidence="1">
    <location>
        <begin position="94"/>
        <end position="114"/>
    </location>
</feature>
<accession>A0ABR3JFG5</accession>
<organism evidence="2 3">
    <name type="scientific">Hohenbuehelia grisea</name>
    <dbReference type="NCBI Taxonomy" id="104357"/>
    <lineage>
        <taxon>Eukaryota</taxon>
        <taxon>Fungi</taxon>
        <taxon>Dikarya</taxon>
        <taxon>Basidiomycota</taxon>
        <taxon>Agaricomycotina</taxon>
        <taxon>Agaricomycetes</taxon>
        <taxon>Agaricomycetidae</taxon>
        <taxon>Agaricales</taxon>
        <taxon>Pleurotineae</taxon>
        <taxon>Pleurotaceae</taxon>
        <taxon>Hohenbuehelia</taxon>
    </lineage>
</organism>
<protein>
    <submittedName>
        <fullName evidence="2">Uncharacterized protein</fullName>
    </submittedName>
</protein>
<sequence length="114" mass="12748">MIFTARITSLSCHPPEYRPFYADNEKSTIICQLVVSKTAKFILIRSRETIATSQHLSCQNRQLLDFYSHMHSVPSTYPPLNDSSRSFDVTGLDSGLSAQRKGAGSRRPILVAES</sequence>
<comment type="caution">
    <text evidence="2">The sequence shown here is derived from an EMBL/GenBank/DDBJ whole genome shotgun (WGS) entry which is preliminary data.</text>
</comment>
<name>A0ABR3JFG5_9AGAR</name>
<evidence type="ECO:0000313" key="2">
    <source>
        <dbReference type="EMBL" id="KAL0953951.1"/>
    </source>
</evidence>
<reference evidence="3" key="1">
    <citation type="submission" date="2024-06" db="EMBL/GenBank/DDBJ databases">
        <title>Multi-omics analyses provide insights into the biosynthesis of the anticancer antibiotic pleurotin in Hohenbuehelia grisea.</title>
        <authorList>
            <person name="Weaver J.A."/>
            <person name="Alberti F."/>
        </authorList>
    </citation>
    <scope>NUCLEOTIDE SEQUENCE [LARGE SCALE GENOMIC DNA]</scope>
    <source>
        <strain evidence="3">T-177</strain>
    </source>
</reference>
<evidence type="ECO:0000256" key="1">
    <source>
        <dbReference type="SAM" id="MobiDB-lite"/>
    </source>
</evidence>
<proteinExistence type="predicted"/>